<accession>A0ABT4CNJ9</accession>
<dbReference type="PANTHER" id="PTHR30404">
    <property type="entry name" value="N-ACETYLMURAMOYL-L-ALANINE AMIDASE"/>
    <property type="match status" value="1"/>
</dbReference>
<dbReference type="GO" id="GO:0008745">
    <property type="term" value="F:N-acetylmuramoyl-L-alanine amidase activity"/>
    <property type="evidence" value="ECO:0007669"/>
    <property type="project" value="UniProtKB-EC"/>
</dbReference>
<proteinExistence type="predicted"/>
<dbReference type="Proteomes" id="UP001079657">
    <property type="component" value="Unassembled WGS sequence"/>
</dbReference>
<dbReference type="PANTHER" id="PTHR30404:SF0">
    <property type="entry name" value="N-ACETYLMURAMOYL-L-ALANINE AMIDASE AMIC"/>
    <property type="match status" value="1"/>
</dbReference>
<dbReference type="RefSeq" id="WP_268048521.1">
    <property type="nucleotide sequence ID" value="NZ_JAPQES010000001.1"/>
</dbReference>
<dbReference type="Gene3D" id="2.60.40.1220">
    <property type="match status" value="1"/>
</dbReference>
<dbReference type="EC" id="3.5.1.28" evidence="4"/>
<dbReference type="InterPro" id="IPR050695">
    <property type="entry name" value="N-acetylmuramoyl_amidase_3"/>
</dbReference>
<feature type="domain" description="MurNAc-LAA" evidence="3">
    <location>
        <begin position="474"/>
        <end position="587"/>
    </location>
</feature>
<dbReference type="InterPro" id="IPR014755">
    <property type="entry name" value="Cu-Rt/internalin_Ig-like"/>
</dbReference>
<dbReference type="CDD" id="cd02696">
    <property type="entry name" value="MurNAc-LAA"/>
    <property type="match status" value="3"/>
</dbReference>
<dbReference type="InterPro" id="IPR002508">
    <property type="entry name" value="MurNAc-LAA_cat"/>
</dbReference>
<dbReference type="EMBL" id="JAPQES010000001">
    <property type="protein sequence ID" value="MCY6370018.1"/>
    <property type="molecule type" value="Genomic_DNA"/>
</dbReference>
<feature type="domain" description="MurNAc-LAA" evidence="3">
    <location>
        <begin position="743"/>
        <end position="854"/>
    </location>
</feature>
<sequence length="858" mass="94308">MRIIRRIGIFMILMLFIGVSMPPNVFAGTYFEMDKKINIDVDRVWTIKFNHELDRNSINGKDNIVILDDKNSKVNIKIDYKDSRSVLVSAVNGYEYGKTYTLIVKEGIKSKKGSKMSKASRMIFTTKVKSDKPIGQNGYIVALDAGRAGNDVGAEVGPSGVKGKDINLDVVLKAGKILENNGVKVIYTRKSDMVSWSSKDSISARSKIVNDGKADVLVSVHCNSAGSTATGLETYYLKANSESKKLASYVQNELANKTSLPNRGIKESTYKTLSTVNATGVYVDLGFITNPTEEKIMNSEEFKKNSANAISSAVLKYLDVKRKTYIKDIKDITVLLYKGENYTLPVNLRAVMSDNTEKNVSVKWNKSYVDTSKIGTYYYKGTVSGYDETVNLKVIVNSSTNPDISKINKVCIDAASASNLKGLIGPTGVKDKDINLAIALKLGKILEKNGIKVTYTRKTDSVSWNEDDNIDERVKIANDSKSELLVSIRSNYYSNPASEGIETYYLSSDTMSKSLAENIQKNIIFNTSARSRGTKEAQGKNLNLLEQFDGVGIVAYTGFISNAKEEKLLNSSQYQDKIAKGIADSILNDSDNDDYTIVSVKDIMVNLTQGENYLLPTRINAVNSQNKIVPVNVIWTVNSIDTSEPGIYTIQGRVKNYNKPVNINIVVSSRGAMDYTICIDPGHGGYDSGAVGPNGTLEKDVALEVSLKLGDILVRNGINVVYTRTSDNTPWPANKMAELKKRCQISDEANADYFVSIHANSIDGSPATSGIETLYGNNRTDGIQLARNIQEEIVAATGGNDRGLKERGVYVVKHPKAPPVLVELEFLSNPEKEKLLTSPEYQQKCAEGIARGIMKTLR</sequence>
<dbReference type="Pfam" id="PF01520">
    <property type="entry name" value="Amidase_3"/>
    <property type="match status" value="3"/>
</dbReference>
<dbReference type="Gene3D" id="3.40.630.40">
    <property type="entry name" value="Zn-dependent exopeptidases"/>
    <property type="match status" value="3"/>
</dbReference>
<keyword evidence="1" id="KW-0732">Signal</keyword>
<evidence type="ECO:0000256" key="2">
    <source>
        <dbReference type="ARBA" id="ARBA00022801"/>
    </source>
</evidence>
<protein>
    <submittedName>
        <fullName evidence="4">N-acetylmuramoyl-L-alanine amidase</fullName>
        <ecNumber evidence="4">3.5.1.28</ecNumber>
    </submittedName>
</protein>
<feature type="domain" description="MurNAc-LAA" evidence="3">
    <location>
        <begin position="206"/>
        <end position="315"/>
    </location>
</feature>
<dbReference type="Pfam" id="PF07532">
    <property type="entry name" value="Big_4"/>
    <property type="match status" value="2"/>
</dbReference>
<gene>
    <name evidence="4" type="ORF">OXH55_05185</name>
</gene>
<name>A0ABT4CNJ9_9CLOT</name>
<keyword evidence="2 4" id="KW-0378">Hydrolase</keyword>
<dbReference type="Gene3D" id="2.30.30.100">
    <property type="match status" value="1"/>
</dbReference>
<reference evidence="4" key="1">
    <citation type="submission" date="2022-12" db="EMBL/GenBank/DDBJ databases">
        <authorList>
            <person name="Wang J."/>
        </authorList>
    </citation>
    <scope>NUCLEOTIDE SEQUENCE</scope>
    <source>
        <strain evidence="4">HY-42-06</strain>
    </source>
</reference>
<dbReference type="InterPro" id="IPR011081">
    <property type="entry name" value="Big_4"/>
</dbReference>
<evidence type="ECO:0000256" key="1">
    <source>
        <dbReference type="ARBA" id="ARBA00022729"/>
    </source>
</evidence>
<evidence type="ECO:0000313" key="5">
    <source>
        <dbReference type="Proteomes" id="UP001079657"/>
    </source>
</evidence>
<dbReference type="InterPro" id="IPR032812">
    <property type="entry name" value="SbsA_Ig"/>
</dbReference>
<dbReference type="Pfam" id="PF13205">
    <property type="entry name" value="Big_5"/>
    <property type="match status" value="1"/>
</dbReference>
<dbReference type="SUPFAM" id="SSF53187">
    <property type="entry name" value="Zn-dependent exopeptidases"/>
    <property type="match status" value="3"/>
</dbReference>
<keyword evidence="5" id="KW-1185">Reference proteome</keyword>
<dbReference type="SMART" id="SM00646">
    <property type="entry name" value="Ami_3"/>
    <property type="match status" value="3"/>
</dbReference>
<evidence type="ECO:0000259" key="3">
    <source>
        <dbReference type="SMART" id="SM00646"/>
    </source>
</evidence>
<comment type="caution">
    <text evidence="4">The sequence shown here is derived from an EMBL/GenBank/DDBJ whole genome shotgun (WGS) entry which is preliminary data.</text>
</comment>
<evidence type="ECO:0000313" key="4">
    <source>
        <dbReference type="EMBL" id="MCY6370018.1"/>
    </source>
</evidence>
<organism evidence="4 5">
    <name type="scientific">Clostridium ganghwense</name>
    <dbReference type="NCBI Taxonomy" id="312089"/>
    <lineage>
        <taxon>Bacteria</taxon>
        <taxon>Bacillati</taxon>
        <taxon>Bacillota</taxon>
        <taxon>Clostridia</taxon>
        <taxon>Eubacteriales</taxon>
        <taxon>Clostridiaceae</taxon>
        <taxon>Clostridium</taxon>
    </lineage>
</organism>